<keyword evidence="2" id="KW-1185">Reference proteome</keyword>
<evidence type="ECO:0000313" key="2">
    <source>
        <dbReference type="Proteomes" id="UP000824976"/>
    </source>
</evidence>
<dbReference type="EMBL" id="CP040817">
    <property type="protein sequence ID" value="QYM93863.1"/>
    <property type="molecule type" value="Genomic_DNA"/>
</dbReference>
<organism evidence="1 2">
    <name type="scientific">Dickeya zeae</name>
    <dbReference type="NCBI Taxonomy" id="204042"/>
    <lineage>
        <taxon>Bacteria</taxon>
        <taxon>Pseudomonadati</taxon>
        <taxon>Pseudomonadota</taxon>
        <taxon>Gammaproteobacteria</taxon>
        <taxon>Enterobacterales</taxon>
        <taxon>Pectobacteriaceae</taxon>
        <taxon>Dickeya</taxon>
    </lineage>
</organism>
<reference evidence="1 2" key="1">
    <citation type="submission" date="2019-06" db="EMBL/GenBank/DDBJ databases">
        <title>Complete genome of Dickeya zeae PL65.</title>
        <authorList>
            <person name="Boluk G."/>
            <person name="Arif M."/>
        </authorList>
    </citation>
    <scope>NUCLEOTIDE SEQUENCE [LARGE SCALE GENOMIC DNA]</scope>
    <source>
        <strain evidence="1 2">PL65</strain>
    </source>
</reference>
<proteinExistence type="predicted"/>
<sequence length="170" mass="19682">MMTDKELKLLIDLCRQIDKHGIDTFLSLIEKTRNAEVLSNLDKLSPIVKKRSISTKSRSKISSDKKITTLLDEFKNDKKEHAELLKIYAYLKKNSASLVIKRVKNFLNINNRASSGLNTKESAIEYIIREIIKNSTLREEAKHFFIDESDRSLSAWTETIMRNKLAHDDK</sequence>
<dbReference type="RefSeq" id="WP_219951758.1">
    <property type="nucleotide sequence ID" value="NZ_CP040817.1"/>
</dbReference>
<name>A0ABX8W4V0_9GAMM</name>
<dbReference type="Proteomes" id="UP000824976">
    <property type="component" value="Chromosome"/>
</dbReference>
<evidence type="ECO:0000313" key="1">
    <source>
        <dbReference type="EMBL" id="QYM93863.1"/>
    </source>
</evidence>
<protein>
    <recommendedName>
        <fullName evidence="3">DUF4371 domain-containing protein</fullName>
    </recommendedName>
</protein>
<accession>A0ABX8W4V0</accession>
<gene>
    <name evidence="1" type="ORF">FGI21_19295</name>
</gene>
<evidence type="ECO:0008006" key="3">
    <source>
        <dbReference type="Google" id="ProtNLM"/>
    </source>
</evidence>